<dbReference type="AlphaFoldDB" id="A0AAV4AJ50"/>
<protein>
    <submittedName>
        <fullName evidence="1">Uncharacterized protein</fullName>
    </submittedName>
</protein>
<proteinExistence type="predicted"/>
<gene>
    <name evidence="1" type="ORF">PoB_003377300</name>
</gene>
<evidence type="ECO:0000313" key="1">
    <source>
        <dbReference type="EMBL" id="GFO07268.1"/>
    </source>
</evidence>
<sequence length="78" mass="8033">MTSLLGSVGQRCPLFSGEGNGQGGMLMSDLHYCRAFITSTSRIHPSAIRVSPHGKQGKQGAHAVGVGLSIIPSTGGLR</sequence>
<keyword evidence="2" id="KW-1185">Reference proteome</keyword>
<reference evidence="1 2" key="1">
    <citation type="journal article" date="2021" name="Elife">
        <title>Chloroplast acquisition without the gene transfer in kleptoplastic sea slugs, Plakobranchus ocellatus.</title>
        <authorList>
            <person name="Maeda T."/>
            <person name="Takahashi S."/>
            <person name="Yoshida T."/>
            <person name="Shimamura S."/>
            <person name="Takaki Y."/>
            <person name="Nagai Y."/>
            <person name="Toyoda A."/>
            <person name="Suzuki Y."/>
            <person name="Arimoto A."/>
            <person name="Ishii H."/>
            <person name="Satoh N."/>
            <person name="Nishiyama T."/>
            <person name="Hasebe M."/>
            <person name="Maruyama T."/>
            <person name="Minagawa J."/>
            <person name="Obokata J."/>
            <person name="Shigenobu S."/>
        </authorList>
    </citation>
    <scope>NUCLEOTIDE SEQUENCE [LARGE SCALE GENOMIC DNA]</scope>
</reference>
<evidence type="ECO:0000313" key="2">
    <source>
        <dbReference type="Proteomes" id="UP000735302"/>
    </source>
</evidence>
<comment type="caution">
    <text evidence="1">The sequence shown here is derived from an EMBL/GenBank/DDBJ whole genome shotgun (WGS) entry which is preliminary data.</text>
</comment>
<dbReference type="Proteomes" id="UP000735302">
    <property type="component" value="Unassembled WGS sequence"/>
</dbReference>
<dbReference type="EMBL" id="BLXT01003854">
    <property type="protein sequence ID" value="GFO07268.1"/>
    <property type="molecule type" value="Genomic_DNA"/>
</dbReference>
<name>A0AAV4AJ50_9GAST</name>
<organism evidence="1 2">
    <name type="scientific">Plakobranchus ocellatus</name>
    <dbReference type="NCBI Taxonomy" id="259542"/>
    <lineage>
        <taxon>Eukaryota</taxon>
        <taxon>Metazoa</taxon>
        <taxon>Spiralia</taxon>
        <taxon>Lophotrochozoa</taxon>
        <taxon>Mollusca</taxon>
        <taxon>Gastropoda</taxon>
        <taxon>Heterobranchia</taxon>
        <taxon>Euthyneura</taxon>
        <taxon>Panpulmonata</taxon>
        <taxon>Sacoglossa</taxon>
        <taxon>Placobranchoidea</taxon>
        <taxon>Plakobranchidae</taxon>
        <taxon>Plakobranchus</taxon>
    </lineage>
</organism>
<accession>A0AAV4AJ50</accession>